<sequence>MHSHTTIRALLLTCSAITAWAAENSECGIECRLTRRPSMVPKRLRREQLTYHLRYGRARLVLYNTSSSTFMGGPIGGSTSLASSAMIDIPTTMSTYVAAGTWSCDWPSF</sequence>
<keyword evidence="1" id="KW-0732">Signal</keyword>
<dbReference type="AlphaFoldDB" id="A0AAJ0M276"/>
<dbReference type="GeneID" id="87888240"/>
<evidence type="ECO:0000313" key="3">
    <source>
        <dbReference type="Proteomes" id="UP001273166"/>
    </source>
</evidence>
<evidence type="ECO:0000313" key="2">
    <source>
        <dbReference type="EMBL" id="KAK3306019.1"/>
    </source>
</evidence>
<evidence type="ECO:0000256" key="1">
    <source>
        <dbReference type="SAM" id="SignalP"/>
    </source>
</evidence>
<feature type="non-terminal residue" evidence="2">
    <location>
        <position position="109"/>
    </location>
</feature>
<dbReference type="EMBL" id="JAUDZG010000004">
    <property type="protein sequence ID" value="KAK3306019.1"/>
    <property type="molecule type" value="Genomic_DNA"/>
</dbReference>
<feature type="signal peptide" evidence="1">
    <location>
        <begin position="1"/>
        <end position="21"/>
    </location>
</feature>
<dbReference type="RefSeq" id="XP_062721799.1">
    <property type="nucleotide sequence ID" value="XM_062869411.1"/>
</dbReference>
<name>A0AAJ0M276_9PEZI</name>
<protein>
    <submittedName>
        <fullName evidence="2">Uncharacterized protein</fullName>
    </submittedName>
</protein>
<dbReference type="Proteomes" id="UP001273166">
    <property type="component" value="Unassembled WGS sequence"/>
</dbReference>
<reference evidence="2" key="1">
    <citation type="journal article" date="2023" name="Mol. Phylogenet. Evol.">
        <title>Genome-scale phylogeny and comparative genomics of the fungal order Sordariales.</title>
        <authorList>
            <person name="Hensen N."/>
            <person name="Bonometti L."/>
            <person name="Westerberg I."/>
            <person name="Brannstrom I.O."/>
            <person name="Guillou S."/>
            <person name="Cros-Aarteil S."/>
            <person name="Calhoun S."/>
            <person name="Haridas S."/>
            <person name="Kuo A."/>
            <person name="Mondo S."/>
            <person name="Pangilinan J."/>
            <person name="Riley R."/>
            <person name="LaButti K."/>
            <person name="Andreopoulos B."/>
            <person name="Lipzen A."/>
            <person name="Chen C."/>
            <person name="Yan M."/>
            <person name="Daum C."/>
            <person name="Ng V."/>
            <person name="Clum A."/>
            <person name="Steindorff A."/>
            <person name="Ohm R.A."/>
            <person name="Martin F."/>
            <person name="Silar P."/>
            <person name="Natvig D.O."/>
            <person name="Lalanne C."/>
            <person name="Gautier V."/>
            <person name="Ament-Velasquez S.L."/>
            <person name="Kruys A."/>
            <person name="Hutchinson M.I."/>
            <person name="Powell A.J."/>
            <person name="Barry K."/>
            <person name="Miller A.N."/>
            <person name="Grigoriev I.V."/>
            <person name="Debuchy R."/>
            <person name="Gladieux P."/>
            <person name="Hiltunen Thoren M."/>
            <person name="Johannesson H."/>
        </authorList>
    </citation>
    <scope>NUCLEOTIDE SEQUENCE</scope>
    <source>
        <strain evidence="2">CBS 333.67</strain>
    </source>
</reference>
<proteinExistence type="predicted"/>
<comment type="caution">
    <text evidence="2">The sequence shown here is derived from an EMBL/GenBank/DDBJ whole genome shotgun (WGS) entry which is preliminary data.</text>
</comment>
<reference evidence="2" key="2">
    <citation type="submission" date="2023-06" db="EMBL/GenBank/DDBJ databases">
        <authorList>
            <consortium name="Lawrence Berkeley National Laboratory"/>
            <person name="Mondo S.J."/>
            <person name="Hensen N."/>
            <person name="Bonometti L."/>
            <person name="Westerberg I."/>
            <person name="Brannstrom I.O."/>
            <person name="Guillou S."/>
            <person name="Cros-Aarteil S."/>
            <person name="Calhoun S."/>
            <person name="Haridas S."/>
            <person name="Kuo A."/>
            <person name="Pangilinan J."/>
            <person name="Riley R."/>
            <person name="Labutti K."/>
            <person name="Andreopoulos B."/>
            <person name="Lipzen A."/>
            <person name="Chen C."/>
            <person name="Yanf M."/>
            <person name="Daum C."/>
            <person name="Ng V."/>
            <person name="Clum A."/>
            <person name="Steindorff A."/>
            <person name="Ohm R."/>
            <person name="Martin F."/>
            <person name="Silar P."/>
            <person name="Natvig D."/>
            <person name="Lalanne C."/>
            <person name="Gautier V."/>
            <person name="Ament-Velasquez S.L."/>
            <person name="Kruys A."/>
            <person name="Hutchinson M.I."/>
            <person name="Powell A.J."/>
            <person name="Barry K."/>
            <person name="Miller A.N."/>
            <person name="Grigoriev I.V."/>
            <person name="Debuchy R."/>
            <person name="Gladieux P."/>
            <person name="Thoren M.H."/>
            <person name="Johannesson H."/>
        </authorList>
    </citation>
    <scope>NUCLEOTIDE SEQUENCE</scope>
    <source>
        <strain evidence="2">CBS 333.67</strain>
    </source>
</reference>
<accession>A0AAJ0M276</accession>
<gene>
    <name evidence="2" type="ORF">B0T15DRAFT_534085</name>
</gene>
<feature type="chain" id="PRO_5042584343" evidence="1">
    <location>
        <begin position="22"/>
        <end position="109"/>
    </location>
</feature>
<organism evidence="2 3">
    <name type="scientific">Chaetomium strumarium</name>
    <dbReference type="NCBI Taxonomy" id="1170767"/>
    <lineage>
        <taxon>Eukaryota</taxon>
        <taxon>Fungi</taxon>
        <taxon>Dikarya</taxon>
        <taxon>Ascomycota</taxon>
        <taxon>Pezizomycotina</taxon>
        <taxon>Sordariomycetes</taxon>
        <taxon>Sordariomycetidae</taxon>
        <taxon>Sordariales</taxon>
        <taxon>Chaetomiaceae</taxon>
        <taxon>Chaetomium</taxon>
    </lineage>
</organism>
<keyword evidence="3" id="KW-1185">Reference proteome</keyword>